<name>A0ABN2HZI4_9MICO</name>
<sequence length="488" mass="50243">MTLLDPSVIASTLYAGTAAAAPATAEIREALTGESIGTVATADAAALDAAVDRLTVGQTAWAATPQADRAAVLLRAADLLEQNAPELADWYVREAGCTVGYSFFQLQIGAQSLRTAAALTTEPVGDLFPSAPGRLSMSRRVPVGIVGVIAPFNSPLYLALRSIAPALALGNAVIVKPDPRTAITGGSVIAEVLFQAGLPKDALAVLPGDGALGAALVDHPAVPVIAFTGSTAAGKRIAMAAAEKMKRVHLELGGNSPLVVFDDVDLEKATSAGAFGSFMHSGQICMASSRHLVHSSIAEAYTARLAEKARALVVANPALNPAAMIGPIIDARQRDGVHSIVSATIDAGAHVVTGAAFDGLLYEPTVLSGVTPGMPAYDLEIFGPVAPITTFDTLDEAVDLVNGTEYGLSVGVLTGDMARGLAFADRVRSGNVHINDQTLVDDVIQPFGGFGASGNGSRVGSARYNADAFTEQQWVTARADIAPYPYYD</sequence>
<evidence type="ECO:0000313" key="8">
    <source>
        <dbReference type="Proteomes" id="UP001501690"/>
    </source>
</evidence>
<dbReference type="PROSITE" id="PS00070">
    <property type="entry name" value="ALDEHYDE_DEHYDR_CYS"/>
    <property type="match status" value="1"/>
</dbReference>
<evidence type="ECO:0000256" key="5">
    <source>
        <dbReference type="RuleBase" id="RU003345"/>
    </source>
</evidence>
<organism evidence="7 8">
    <name type="scientific">Microbacterium sediminicola</name>
    <dbReference type="NCBI Taxonomy" id="415210"/>
    <lineage>
        <taxon>Bacteria</taxon>
        <taxon>Bacillati</taxon>
        <taxon>Actinomycetota</taxon>
        <taxon>Actinomycetes</taxon>
        <taxon>Micrococcales</taxon>
        <taxon>Microbacteriaceae</taxon>
        <taxon>Microbacterium</taxon>
    </lineage>
</organism>
<comment type="similarity">
    <text evidence="1 5">Belongs to the aldehyde dehydrogenase family.</text>
</comment>
<dbReference type="EMBL" id="BAAAPL010000001">
    <property type="protein sequence ID" value="GAA1695810.1"/>
    <property type="molecule type" value="Genomic_DNA"/>
</dbReference>
<dbReference type="Gene3D" id="3.40.605.10">
    <property type="entry name" value="Aldehyde Dehydrogenase, Chain A, domain 1"/>
    <property type="match status" value="1"/>
</dbReference>
<evidence type="ECO:0000256" key="3">
    <source>
        <dbReference type="ARBA" id="ARBA00023027"/>
    </source>
</evidence>
<evidence type="ECO:0000259" key="6">
    <source>
        <dbReference type="Pfam" id="PF00171"/>
    </source>
</evidence>
<dbReference type="InterPro" id="IPR016163">
    <property type="entry name" value="Ald_DH_C"/>
</dbReference>
<proteinExistence type="inferred from homology"/>
<dbReference type="PANTHER" id="PTHR42986:SF1">
    <property type="entry name" value="BENZALDEHYDE DEHYDROGENASE YFMT"/>
    <property type="match status" value="1"/>
</dbReference>
<dbReference type="InterPro" id="IPR016162">
    <property type="entry name" value="Ald_DH_N"/>
</dbReference>
<dbReference type="Gene3D" id="3.40.309.10">
    <property type="entry name" value="Aldehyde Dehydrogenase, Chain A, domain 2"/>
    <property type="match status" value="1"/>
</dbReference>
<keyword evidence="2 5" id="KW-0560">Oxidoreductase</keyword>
<protein>
    <submittedName>
        <fullName evidence="7">Benzaldehyde dehydrogenase</fullName>
    </submittedName>
</protein>
<dbReference type="PANTHER" id="PTHR42986">
    <property type="entry name" value="BENZALDEHYDE DEHYDROGENASE YFMT"/>
    <property type="match status" value="1"/>
</dbReference>
<dbReference type="RefSeq" id="WP_344070286.1">
    <property type="nucleotide sequence ID" value="NZ_BAAAPL010000001.1"/>
</dbReference>
<evidence type="ECO:0000256" key="2">
    <source>
        <dbReference type="ARBA" id="ARBA00023002"/>
    </source>
</evidence>
<dbReference type="InterPro" id="IPR015590">
    <property type="entry name" value="Aldehyde_DH_dom"/>
</dbReference>
<keyword evidence="8" id="KW-1185">Reference proteome</keyword>
<dbReference type="InterPro" id="IPR016161">
    <property type="entry name" value="Ald_DH/histidinol_DH"/>
</dbReference>
<dbReference type="Proteomes" id="UP001501690">
    <property type="component" value="Unassembled WGS sequence"/>
</dbReference>
<comment type="caution">
    <text evidence="7">The sequence shown here is derived from an EMBL/GenBank/DDBJ whole genome shotgun (WGS) entry which is preliminary data.</text>
</comment>
<dbReference type="PROSITE" id="PS00687">
    <property type="entry name" value="ALDEHYDE_DEHYDR_GLU"/>
    <property type="match status" value="1"/>
</dbReference>
<feature type="active site" evidence="4">
    <location>
        <position position="251"/>
    </location>
</feature>
<feature type="domain" description="Aldehyde dehydrogenase" evidence="6">
    <location>
        <begin position="24"/>
        <end position="475"/>
    </location>
</feature>
<dbReference type="Pfam" id="PF00171">
    <property type="entry name" value="Aldedh"/>
    <property type="match status" value="1"/>
</dbReference>
<evidence type="ECO:0000256" key="1">
    <source>
        <dbReference type="ARBA" id="ARBA00009986"/>
    </source>
</evidence>
<gene>
    <name evidence="7" type="ORF">GCM10009808_11300</name>
</gene>
<dbReference type="InterPro" id="IPR029510">
    <property type="entry name" value="Ald_DH_CS_GLU"/>
</dbReference>
<dbReference type="SUPFAM" id="SSF53720">
    <property type="entry name" value="ALDH-like"/>
    <property type="match status" value="1"/>
</dbReference>
<reference evidence="7 8" key="1">
    <citation type="journal article" date="2019" name="Int. J. Syst. Evol. Microbiol.">
        <title>The Global Catalogue of Microorganisms (GCM) 10K type strain sequencing project: providing services to taxonomists for standard genome sequencing and annotation.</title>
        <authorList>
            <consortium name="The Broad Institute Genomics Platform"/>
            <consortium name="The Broad Institute Genome Sequencing Center for Infectious Disease"/>
            <person name="Wu L."/>
            <person name="Ma J."/>
        </authorList>
    </citation>
    <scope>NUCLEOTIDE SEQUENCE [LARGE SCALE GENOMIC DNA]</scope>
    <source>
        <strain evidence="7 8">JCM 15577</strain>
    </source>
</reference>
<evidence type="ECO:0000256" key="4">
    <source>
        <dbReference type="PROSITE-ProRule" id="PRU10007"/>
    </source>
</evidence>
<evidence type="ECO:0000313" key="7">
    <source>
        <dbReference type="EMBL" id="GAA1695810.1"/>
    </source>
</evidence>
<keyword evidence="3" id="KW-0520">NAD</keyword>
<accession>A0ABN2HZI4</accession>
<dbReference type="InterPro" id="IPR016160">
    <property type="entry name" value="Ald_DH_CS_CYS"/>
</dbReference>